<feature type="coiled-coil region" evidence="3">
    <location>
        <begin position="99"/>
        <end position="126"/>
    </location>
</feature>
<dbReference type="PANTHER" id="PTHR20982:SF3">
    <property type="entry name" value="MITOCHONDRIAL RIBOSOME RECYCLING FACTOR PSEUDO 1"/>
    <property type="match status" value="1"/>
</dbReference>
<evidence type="ECO:0000256" key="1">
    <source>
        <dbReference type="ARBA" id="ARBA00005912"/>
    </source>
</evidence>
<dbReference type="InterPro" id="IPR036191">
    <property type="entry name" value="RRF_sf"/>
</dbReference>
<dbReference type="NCBIfam" id="TIGR00496">
    <property type="entry name" value="frr"/>
    <property type="match status" value="1"/>
</dbReference>
<dbReference type="FunFam" id="3.30.1360.40:FF:000001">
    <property type="entry name" value="Ribosome-recycling factor"/>
    <property type="match status" value="1"/>
</dbReference>
<dbReference type="InterPro" id="IPR023584">
    <property type="entry name" value="Ribosome_recyc_fac_dom"/>
</dbReference>
<dbReference type="Gene3D" id="3.30.1360.40">
    <property type="match status" value="1"/>
</dbReference>
<organism evidence="5">
    <name type="scientific">marine sediment metagenome</name>
    <dbReference type="NCBI Taxonomy" id="412755"/>
    <lineage>
        <taxon>unclassified sequences</taxon>
        <taxon>metagenomes</taxon>
        <taxon>ecological metagenomes</taxon>
    </lineage>
</organism>
<protein>
    <recommendedName>
        <fullName evidence="4">Ribosome recycling factor domain-containing protein</fullName>
    </recommendedName>
</protein>
<sequence>VRTGRASTGLVENLKVDYYGTPTPLKQLAALATPQPDTVVIKPFDPGSLKQIESAIKNSNLSIAPIVEGKMIRLNVPSLSEERRKQVKSQVKETGEQSKVSIRNIRREANKQLEKEEKDNIITEDDLQLGKKRIDEVAKEHTDEIDSIIKHKAEEIMGD</sequence>
<keyword evidence="3" id="KW-0175">Coiled coil</keyword>
<evidence type="ECO:0000256" key="2">
    <source>
        <dbReference type="ARBA" id="ARBA00022917"/>
    </source>
</evidence>
<proteinExistence type="inferred from homology"/>
<dbReference type="AlphaFoldDB" id="X0UMT3"/>
<dbReference type="Gene3D" id="1.10.132.20">
    <property type="entry name" value="Ribosome-recycling factor"/>
    <property type="match status" value="1"/>
</dbReference>
<comment type="caution">
    <text evidence="5">The sequence shown here is derived from an EMBL/GenBank/DDBJ whole genome shotgun (WGS) entry which is preliminary data.</text>
</comment>
<name>X0UMT3_9ZZZZ</name>
<accession>X0UMT3</accession>
<dbReference type="Pfam" id="PF01765">
    <property type="entry name" value="RRF"/>
    <property type="match status" value="1"/>
</dbReference>
<dbReference type="PANTHER" id="PTHR20982">
    <property type="entry name" value="RIBOSOME RECYCLING FACTOR"/>
    <property type="match status" value="1"/>
</dbReference>
<reference evidence="5" key="1">
    <citation type="journal article" date="2014" name="Front. Microbiol.">
        <title>High frequency of phylogenetically diverse reductive dehalogenase-homologous genes in deep subseafloor sedimentary metagenomes.</title>
        <authorList>
            <person name="Kawai M."/>
            <person name="Futagami T."/>
            <person name="Toyoda A."/>
            <person name="Takaki Y."/>
            <person name="Nishi S."/>
            <person name="Hori S."/>
            <person name="Arai W."/>
            <person name="Tsubouchi T."/>
            <person name="Morono Y."/>
            <person name="Uchiyama I."/>
            <person name="Ito T."/>
            <person name="Fujiyama A."/>
            <person name="Inagaki F."/>
            <person name="Takami H."/>
        </authorList>
    </citation>
    <scope>NUCLEOTIDE SEQUENCE</scope>
    <source>
        <strain evidence="5">Expedition CK06-06</strain>
    </source>
</reference>
<gene>
    <name evidence="5" type="ORF">S01H1_32928</name>
</gene>
<dbReference type="EMBL" id="BARS01020421">
    <property type="protein sequence ID" value="GAG07064.1"/>
    <property type="molecule type" value="Genomic_DNA"/>
</dbReference>
<dbReference type="SUPFAM" id="SSF55194">
    <property type="entry name" value="Ribosome recycling factor, RRF"/>
    <property type="match status" value="1"/>
</dbReference>
<keyword evidence="2" id="KW-0648">Protein biosynthesis</keyword>
<comment type="similarity">
    <text evidence="1">Belongs to the RRF family.</text>
</comment>
<dbReference type="GO" id="GO:0043023">
    <property type="term" value="F:ribosomal large subunit binding"/>
    <property type="evidence" value="ECO:0007669"/>
    <property type="project" value="TreeGrafter"/>
</dbReference>
<dbReference type="InterPro" id="IPR002661">
    <property type="entry name" value="Ribosome_recyc_fac"/>
</dbReference>
<feature type="domain" description="Ribosome recycling factor" evidence="4">
    <location>
        <begin position="1"/>
        <end position="157"/>
    </location>
</feature>
<evidence type="ECO:0000256" key="3">
    <source>
        <dbReference type="SAM" id="Coils"/>
    </source>
</evidence>
<evidence type="ECO:0000259" key="4">
    <source>
        <dbReference type="Pfam" id="PF01765"/>
    </source>
</evidence>
<evidence type="ECO:0000313" key="5">
    <source>
        <dbReference type="EMBL" id="GAG07064.1"/>
    </source>
</evidence>
<dbReference type="GO" id="GO:0006412">
    <property type="term" value="P:translation"/>
    <property type="evidence" value="ECO:0007669"/>
    <property type="project" value="UniProtKB-KW"/>
</dbReference>
<feature type="non-terminal residue" evidence="5">
    <location>
        <position position="1"/>
    </location>
</feature>